<feature type="region of interest" description="Disordered" evidence="1">
    <location>
        <begin position="1"/>
        <end position="71"/>
    </location>
</feature>
<organism evidence="3 4">
    <name type="scientific">Actinotalea lenta</name>
    <dbReference type="NCBI Taxonomy" id="3064654"/>
    <lineage>
        <taxon>Bacteria</taxon>
        <taxon>Bacillati</taxon>
        <taxon>Actinomycetota</taxon>
        <taxon>Actinomycetes</taxon>
        <taxon>Micrococcales</taxon>
        <taxon>Cellulomonadaceae</taxon>
        <taxon>Actinotalea</taxon>
    </lineage>
</organism>
<protein>
    <recommendedName>
        <fullName evidence="2">TY-Chap central domain-containing protein</fullName>
    </recommendedName>
</protein>
<dbReference type="EMBL" id="JAUQYP010000002">
    <property type="protein sequence ID" value="MDO8108334.1"/>
    <property type="molecule type" value="Genomic_DNA"/>
</dbReference>
<name>A0ABT9DBS7_9CELL</name>
<evidence type="ECO:0000256" key="1">
    <source>
        <dbReference type="SAM" id="MobiDB-lite"/>
    </source>
</evidence>
<comment type="caution">
    <text evidence="3">The sequence shown here is derived from an EMBL/GenBank/DDBJ whole genome shotgun (WGS) entry which is preliminary data.</text>
</comment>
<gene>
    <name evidence="3" type="ORF">Q6348_14140</name>
</gene>
<feature type="domain" description="TY-Chap central" evidence="2">
    <location>
        <begin position="80"/>
        <end position="204"/>
    </location>
</feature>
<dbReference type="Proteomes" id="UP001232536">
    <property type="component" value="Unassembled WGS sequence"/>
</dbReference>
<dbReference type="Pfam" id="PF22551">
    <property type="entry name" value="TY-Chap1"/>
    <property type="match status" value="1"/>
</dbReference>
<sequence length="208" mass="23208">MNDDPRETTMGQTHDERSQAAVPRPRRTATWQELESDLAGFPVQTGRPGDRLCDEVPADVANPPSPEPEPPLAIMPADRDALARLVHDVVREQTGTDPTIDDDGDIALTHLSQPVWVRARHDQPAVEIFARIAHDVYSRRQAAVEIGLLNRDRTWVRWVLRDRAVWQQLTLPGAPFAPAVLTAMLTVFMETMDETRDDLALRLGATVA</sequence>
<evidence type="ECO:0000313" key="4">
    <source>
        <dbReference type="Proteomes" id="UP001232536"/>
    </source>
</evidence>
<proteinExistence type="predicted"/>
<dbReference type="RefSeq" id="WP_304602041.1">
    <property type="nucleotide sequence ID" value="NZ_JAUQYP010000002.1"/>
</dbReference>
<evidence type="ECO:0000259" key="2">
    <source>
        <dbReference type="Pfam" id="PF22551"/>
    </source>
</evidence>
<keyword evidence="4" id="KW-1185">Reference proteome</keyword>
<feature type="compositionally biased region" description="Basic and acidic residues" evidence="1">
    <location>
        <begin position="1"/>
        <end position="18"/>
    </location>
</feature>
<dbReference type="InterPro" id="IPR054343">
    <property type="entry name" value="TY-Chap_M"/>
</dbReference>
<accession>A0ABT9DBS7</accession>
<evidence type="ECO:0000313" key="3">
    <source>
        <dbReference type="EMBL" id="MDO8108334.1"/>
    </source>
</evidence>
<reference evidence="3 4" key="1">
    <citation type="submission" date="2023-07" db="EMBL/GenBank/DDBJ databases">
        <title>Description of novel actinomycetes strains, isolated from tidal flat sediment.</title>
        <authorList>
            <person name="Lu C."/>
        </authorList>
    </citation>
    <scope>NUCLEOTIDE SEQUENCE [LARGE SCALE GENOMIC DNA]</scope>
    <source>
        <strain evidence="3 4">SYSU T00b441</strain>
    </source>
</reference>